<proteinExistence type="inferred from homology"/>
<evidence type="ECO:0000256" key="7">
    <source>
        <dbReference type="ARBA" id="ARBA00023132"/>
    </source>
</evidence>
<evidence type="ECO:0000256" key="2">
    <source>
        <dbReference type="ARBA" id="ARBA00005573"/>
    </source>
</evidence>
<sequence length="655" mass="73865">MAEERDVDASARTQFYTQSFTIFTSLQSIAASQQHDEHAGDVKAWAEAGPSTQTLQYYHRIAGLYCDSIQSYVQSLGMQQDSETEYVAHVQSLHTIFYLAQVLYLPEDGRGIGVIGEELLHWLNAHDIAPTTEQGQQIAQASPSYDHPEFWDYLLRCVLRGFYSTAATVLQSYRAPGVPDSLKNVASETAQILQSLPRSTGYSTEQAFLAAHRHWHTSVRVFLSGLQREMDSVQRNFEDLKQPDAEEKRLELEAQFRCLLELLCGVQDRILEFAENWIEAVCIWGTLVQPALKRDTLPSFDEWLAAHLGDLSNKAMLLDDVETENGTPLMDDILTTWAGALLEEERLWRMALSYLAVVPTLSARTKMREIIFDVPLENIQDADEQLKRVEEVLGACIDYGMDDEVRIVCQRLAKTLADQSKYGLAIAYSARARDTRQVRSIADQMLHDYVEQGSASFIESVDTIPRTLLDIAESTATDAGLTANNSELTTPFATVPSIFSTTTFAPLMFHVKYKEFLEAFENKSTWADAAQTLMSLLTSDVTPESFLSVLLVDALPLIEGMHMAHTDQDLYFSVTDTHELLRVVEKVNSIAEPREPDDNYDYGVYWLEQLLQHRSKDKKLSAASLRQMAQERTQLVRLALAQYLSRILINGGQTE</sequence>
<dbReference type="Pfam" id="PF07575">
    <property type="entry name" value="Nucleopor_Nup85"/>
    <property type="match status" value="2"/>
</dbReference>
<evidence type="ECO:0000313" key="10">
    <source>
        <dbReference type="EMBL" id="WFD42210.1"/>
    </source>
</evidence>
<organism evidence="10 11">
    <name type="scientific">Malassezia psittaci</name>
    <dbReference type="NCBI Taxonomy" id="1821823"/>
    <lineage>
        <taxon>Eukaryota</taxon>
        <taxon>Fungi</taxon>
        <taxon>Dikarya</taxon>
        <taxon>Basidiomycota</taxon>
        <taxon>Ustilaginomycotina</taxon>
        <taxon>Malasseziomycetes</taxon>
        <taxon>Malasseziales</taxon>
        <taxon>Malasseziaceae</taxon>
        <taxon>Malassezia</taxon>
    </lineage>
</organism>
<dbReference type="GO" id="GO:0006606">
    <property type="term" value="P:protein import into nucleus"/>
    <property type="evidence" value="ECO:0007669"/>
    <property type="project" value="TreeGrafter"/>
</dbReference>
<evidence type="ECO:0000256" key="1">
    <source>
        <dbReference type="ARBA" id="ARBA00004567"/>
    </source>
</evidence>
<dbReference type="AlphaFoldDB" id="A0AAF0JDA7"/>
<evidence type="ECO:0000313" key="11">
    <source>
        <dbReference type="Proteomes" id="UP001214628"/>
    </source>
</evidence>
<dbReference type="Proteomes" id="UP001214628">
    <property type="component" value="Chromosome 1"/>
</dbReference>
<comment type="similarity">
    <text evidence="2 9">Belongs to the nucleoporin Nup85 family.</text>
</comment>
<accession>A0AAF0JDA7</accession>
<evidence type="ECO:0000256" key="6">
    <source>
        <dbReference type="ARBA" id="ARBA00023010"/>
    </source>
</evidence>
<dbReference type="GO" id="GO:0006406">
    <property type="term" value="P:mRNA export from nucleus"/>
    <property type="evidence" value="ECO:0007669"/>
    <property type="project" value="TreeGrafter"/>
</dbReference>
<name>A0AAF0JDA7_9BASI</name>
<keyword evidence="11" id="KW-1185">Reference proteome</keyword>
<keyword evidence="7 9" id="KW-0906">Nuclear pore complex</keyword>
<dbReference type="InterPro" id="IPR011502">
    <property type="entry name" value="Nucleoporin_Nup85"/>
</dbReference>
<keyword evidence="9" id="KW-0472">Membrane</keyword>
<keyword evidence="3 9" id="KW-0813">Transport</keyword>
<dbReference type="GO" id="GO:0031080">
    <property type="term" value="C:nuclear pore outer ring"/>
    <property type="evidence" value="ECO:0007669"/>
    <property type="project" value="TreeGrafter"/>
</dbReference>
<gene>
    <name evidence="10" type="ORF">MPSI1_000851</name>
</gene>
<reference evidence="10" key="1">
    <citation type="submission" date="2023-02" db="EMBL/GenBank/DDBJ databases">
        <title>Mating type loci evolution in Malassezia.</title>
        <authorList>
            <person name="Coelho M.A."/>
        </authorList>
    </citation>
    <scope>NUCLEOTIDE SEQUENCE</scope>
    <source>
        <strain evidence="10">CBS 14136</strain>
    </source>
</reference>
<protein>
    <recommendedName>
        <fullName evidence="9">Nuclear pore complex protein Nup85</fullName>
    </recommendedName>
</protein>
<evidence type="ECO:0000256" key="5">
    <source>
        <dbReference type="ARBA" id="ARBA00022927"/>
    </source>
</evidence>
<keyword evidence="6 9" id="KW-0811">Translocation</keyword>
<keyword evidence="5 9" id="KW-0653">Protein transport</keyword>
<comment type="function">
    <text evidence="9">Functions as a component of the nuclear pore complex (NPC).</text>
</comment>
<evidence type="ECO:0000256" key="8">
    <source>
        <dbReference type="ARBA" id="ARBA00023242"/>
    </source>
</evidence>
<evidence type="ECO:0000256" key="3">
    <source>
        <dbReference type="ARBA" id="ARBA00022448"/>
    </source>
</evidence>
<evidence type="ECO:0000256" key="9">
    <source>
        <dbReference type="RuleBase" id="RU365073"/>
    </source>
</evidence>
<comment type="subcellular location">
    <subcellularLocation>
        <location evidence="1 9">Nucleus</location>
        <location evidence="1 9">Nuclear pore complex</location>
    </subcellularLocation>
</comment>
<dbReference type="GO" id="GO:0031965">
    <property type="term" value="C:nuclear membrane"/>
    <property type="evidence" value="ECO:0007669"/>
    <property type="project" value="UniProtKB-UniRule"/>
</dbReference>
<dbReference type="EMBL" id="CP118375">
    <property type="protein sequence ID" value="WFD42210.1"/>
    <property type="molecule type" value="Genomic_DNA"/>
</dbReference>
<keyword evidence="8 9" id="KW-0539">Nucleus</keyword>
<dbReference type="PANTHER" id="PTHR13373">
    <property type="entry name" value="FROUNT PROTEIN-RELATED"/>
    <property type="match status" value="1"/>
</dbReference>
<dbReference type="PANTHER" id="PTHR13373:SF21">
    <property type="entry name" value="NUCLEAR PORE COMPLEX PROTEIN NUP85"/>
    <property type="match status" value="1"/>
</dbReference>
<comment type="subunit">
    <text evidence="9">Component of the nuclear pore complex (NPC).</text>
</comment>
<evidence type="ECO:0000256" key="4">
    <source>
        <dbReference type="ARBA" id="ARBA00022816"/>
    </source>
</evidence>
<keyword evidence="4 9" id="KW-0509">mRNA transport</keyword>
<dbReference type="GO" id="GO:0045893">
    <property type="term" value="P:positive regulation of DNA-templated transcription"/>
    <property type="evidence" value="ECO:0007669"/>
    <property type="project" value="TreeGrafter"/>
</dbReference>
<dbReference type="GO" id="GO:0017056">
    <property type="term" value="F:structural constituent of nuclear pore"/>
    <property type="evidence" value="ECO:0007669"/>
    <property type="project" value="TreeGrafter"/>
</dbReference>